<evidence type="ECO:0000313" key="2">
    <source>
        <dbReference type="Proteomes" id="UP001582793"/>
    </source>
</evidence>
<proteinExistence type="predicted"/>
<gene>
    <name evidence="1" type="ORF">AAFH96_03970</name>
</gene>
<reference evidence="1 2" key="1">
    <citation type="submission" date="2024-04" db="EMBL/GenBank/DDBJ databases">
        <title>Polymorphospora sp. isolated from Baiyangdian Lake in Xiong'an New Area.</title>
        <authorList>
            <person name="Zhang X."/>
            <person name="Liu J."/>
        </authorList>
    </citation>
    <scope>NUCLEOTIDE SEQUENCE [LARGE SCALE GENOMIC DNA]</scope>
    <source>
        <strain evidence="1 2">2-325</strain>
    </source>
</reference>
<name>A0ABV5CJT0_9ACTN</name>
<comment type="caution">
    <text evidence="1">The sequence shown here is derived from an EMBL/GenBank/DDBJ whole genome shotgun (WGS) entry which is preliminary data.</text>
</comment>
<accession>A0ABV5CJT0</accession>
<evidence type="ECO:0000313" key="1">
    <source>
        <dbReference type="EMBL" id="MFB6392264.1"/>
    </source>
</evidence>
<evidence type="ECO:0008006" key="3">
    <source>
        <dbReference type="Google" id="ProtNLM"/>
    </source>
</evidence>
<dbReference type="RefSeq" id="WP_375733057.1">
    <property type="nucleotide sequence ID" value="NZ_JBCGDC010000007.1"/>
</dbReference>
<dbReference type="Proteomes" id="UP001582793">
    <property type="component" value="Unassembled WGS sequence"/>
</dbReference>
<sequence length="293" mass="32584">MTIALDLLTLERVARLICDIDGPYERTGAQIERFLHRVRWPGAPQYDGSPRVSWLTEVLNVGANDAAALDRLLCRICDPLEYDEGLAAAEPVAQELNRILVPEQLTVTYVSGRPVLGQLTQMTDTPLFGQPPDLRVRVERLTKDSKGIDVLLARADEAAICQNSGAFALAIIGIGSFVEGLLHVVVTEHDDDVRRNGLVGRGGRRVPAERAGLHLLLDYAHRRKWVQTDAKDFMEKVRDYRNFVHPRHQIQYGLVPDLDTVRMCWAPVHALLNDLESALLSQVPAPIAAQPLT</sequence>
<organism evidence="1 2">
    <name type="scientific">Polymorphospora lycopeni</name>
    <dbReference type="NCBI Taxonomy" id="3140240"/>
    <lineage>
        <taxon>Bacteria</taxon>
        <taxon>Bacillati</taxon>
        <taxon>Actinomycetota</taxon>
        <taxon>Actinomycetes</taxon>
        <taxon>Micromonosporales</taxon>
        <taxon>Micromonosporaceae</taxon>
        <taxon>Polymorphospora</taxon>
    </lineage>
</organism>
<protein>
    <recommendedName>
        <fullName evidence="3">DUF4145 domain-containing protein</fullName>
    </recommendedName>
</protein>
<keyword evidence="2" id="KW-1185">Reference proteome</keyword>
<dbReference type="EMBL" id="JBCGDC010000007">
    <property type="protein sequence ID" value="MFB6392264.1"/>
    <property type="molecule type" value="Genomic_DNA"/>
</dbReference>